<dbReference type="GO" id="GO:0016301">
    <property type="term" value="F:kinase activity"/>
    <property type="evidence" value="ECO:0007669"/>
    <property type="project" value="UniProtKB-KW"/>
</dbReference>
<comment type="subcellular location">
    <subcellularLocation>
        <location evidence="1">Cell membrane</location>
        <topology evidence="1">Multi-pass membrane protein</topology>
    </subcellularLocation>
</comment>
<dbReference type="Pfam" id="PF02518">
    <property type="entry name" value="HATPase_c"/>
    <property type="match status" value="1"/>
</dbReference>
<feature type="transmembrane region" description="Helical" evidence="9">
    <location>
        <begin position="130"/>
        <end position="146"/>
    </location>
</feature>
<dbReference type="HOGENOM" id="CLU_040637_0_0_11"/>
<dbReference type="GO" id="GO:0000160">
    <property type="term" value="P:phosphorelay signal transduction system"/>
    <property type="evidence" value="ECO:0007669"/>
    <property type="project" value="UniProtKB-KW"/>
</dbReference>
<evidence type="ECO:0000256" key="4">
    <source>
        <dbReference type="ARBA" id="ARBA00022692"/>
    </source>
</evidence>
<evidence type="ECO:0000256" key="7">
    <source>
        <dbReference type="ARBA" id="ARBA00023012"/>
    </source>
</evidence>
<feature type="transmembrane region" description="Helical" evidence="9">
    <location>
        <begin position="40"/>
        <end position="60"/>
    </location>
</feature>
<evidence type="ECO:0000259" key="10">
    <source>
        <dbReference type="Pfam" id="PF02518"/>
    </source>
</evidence>
<dbReference type="AlphaFoldDB" id="A0A051TRI7"/>
<feature type="domain" description="Histidine kinase/HSP90-like ATPase" evidence="10">
    <location>
        <begin position="337"/>
        <end position="424"/>
    </location>
</feature>
<dbReference type="PANTHER" id="PTHR24421:SF37">
    <property type="entry name" value="SENSOR HISTIDINE KINASE NARS"/>
    <property type="match status" value="1"/>
</dbReference>
<evidence type="ECO:0000256" key="2">
    <source>
        <dbReference type="ARBA" id="ARBA00022475"/>
    </source>
</evidence>
<reference evidence="11 12" key="1">
    <citation type="submission" date="2014-04" db="EMBL/GenBank/DDBJ databases">
        <title>The Genome Sequence of Mycobacterium tuberculosis TKK-01-0051.</title>
        <authorList>
            <consortium name="The Broad Institute Genomics Platform"/>
            <consortium name="The Broad Institute Genome Sequencing Center for Infectious Disease"/>
            <person name="Earl A.M."/>
            <person name="Cohen K."/>
            <person name="Pym A."/>
            <person name="Bishai W."/>
            <person name="Maharaj K."/>
            <person name="Desjardins C."/>
            <person name="Abeel T."/>
            <person name="Young S."/>
            <person name="Zeng Q."/>
            <person name="Gargeya S."/>
            <person name="Abouelleil A."/>
            <person name="Alvarado L."/>
            <person name="Chapman S.B."/>
            <person name="Gainer-Dewar J."/>
            <person name="Goldberg J."/>
            <person name="Griggs A."/>
            <person name="Gujja S."/>
            <person name="Hansen M."/>
            <person name="Howarth C."/>
            <person name="Imamovic A."/>
            <person name="Larimer J."/>
            <person name="Murphy C."/>
            <person name="Naylor J."/>
            <person name="Pearson M."/>
            <person name="Poon T.W."/>
            <person name="Priest M."/>
            <person name="Roberts A."/>
            <person name="Saif S."/>
            <person name="Shea T."/>
            <person name="Sykes S."/>
            <person name="Wortman J."/>
            <person name="Nusbaum C."/>
            <person name="Birren B."/>
        </authorList>
    </citation>
    <scope>NUCLEOTIDE SEQUENCE [LARGE SCALE GENOMIC DNA]</scope>
    <source>
        <strain evidence="11 12">TKK-01-0051</strain>
    </source>
</reference>
<dbReference type="CDD" id="cd16917">
    <property type="entry name" value="HATPase_UhpB-NarQ-NarX-like"/>
    <property type="match status" value="1"/>
</dbReference>
<organism evidence="11 12">
    <name type="scientific">Mycobacterium [tuberculosis] TKK-01-0051</name>
    <dbReference type="NCBI Taxonomy" id="1324261"/>
    <lineage>
        <taxon>Bacteria</taxon>
        <taxon>Bacillati</taxon>
        <taxon>Actinomycetota</taxon>
        <taxon>Actinomycetes</taxon>
        <taxon>Mycobacteriales</taxon>
        <taxon>Mycobacteriaceae</taxon>
        <taxon>Mycobacterium</taxon>
        <taxon>Mycobacterium avium complex (MAC)</taxon>
    </lineage>
</organism>
<protein>
    <recommendedName>
        <fullName evidence="10">Histidine kinase/HSP90-like ATPase domain-containing protein</fullName>
    </recommendedName>
</protein>
<keyword evidence="2" id="KW-1003">Cell membrane</keyword>
<evidence type="ECO:0000313" key="12">
    <source>
        <dbReference type="Proteomes" id="UP000025947"/>
    </source>
</evidence>
<dbReference type="InterPro" id="IPR003594">
    <property type="entry name" value="HATPase_dom"/>
</dbReference>
<feature type="transmembrane region" description="Helical" evidence="9">
    <location>
        <begin position="104"/>
        <end position="124"/>
    </location>
</feature>
<dbReference type="InterPro" id="IPR050482">
    <property type="entry name" value="Sensor_HK_TwoCompSys"/>
</dbReference>
<dbReference type="Gene3D" id="3.30.565.10">
    <property type="entry name" value="Histidine kinase-like ATPase, C-terminal domain"/>
    <property type="match status" value="1"/>
</dbReference>
<dbReference type="PATRIC" id="fig|1324261.3.peg.5135"/>
<gene>
    <name evidence="11" type="ORF">K875_05090</name>
</gene>
<keyword evidence="6 9" id="KW-1133">Transmembrane helix</keyword>
<keyword evidence="12" id="KW-1185">Reference proteome</keyword>
<accession>A0A051TRI7</accession>
<keyword evidence="7" id="KW-0902">Two-component regulatory system</keyword>
<comment type="caution">
    <text evidence="11">The sequence shown here is derived from an EMBL/GenBank/DDBJ whole genome shotgun (WGS) entry which is preliminary data.</text>
</comment>
<keyword evidence="4 9" id="KW-0812">Transmembrane</keyword>
<dbReference type="Proteomes" id="UP000025947">
    <property type="component" value="Unassembled WGS sequence"/>
</dbReference>
<dbReference type="EMBL" id="JLXW01000011">
    <property type="protein sequence ID" value="KBZ59529.1"/>
    <property type="molecule type" value="Genomic_DNA"/>
</dbReference>
<keyword evidence="8 9" id="KW-0472">Membrane</keyword>
<evidence type="ECO:0000256" key="3">
    <source>
        <dbReference type="ARBA" id="ARBA00022679"/>
    </source>
</evidence>
<evidence type="ECO:0000256" key="8">
    <source>
        <dbReference type="ARBA" id="ARBA00023136"/>
    </source>
</evidence>
<proteinExistence type="predicted"/>
<evidence type="ECO:0000256" key="5">
    <source>
        <dbReference type="ARBA" id="ARBA00022777"/>
    </source>
</evidence>
<keyword evidence="3" id="KW-0808">Transferase</keyword>
<feature type="transmembrane region" description="Helical" evidence="9">
    <location>
        <begin position="72"/>
        <end position="92"/>
    </location>
</feature>
<evidence type="ECO:0000256" key="6">
    <source>
        <dbReference type="ARBA" id="ARBA00022989"/>
    </source>
</evidence>
<name>A0A051TRI7_9MYCO</name>
<keyword evidence="5" id="KW-0418">Kinase</keyword>
<feature type="transmembrane region" description="Helical" evidence="9">
    <location>
        <begin position="153"/>
        <end position="171"/>
    </location>
</feature>
<dbReference type="GO" id="GO:0005886">
    <property type="term" value="C:plasma membrane"/>
    <property type="evidence" value="ECO:0007669"/>
    <property type="project" value="UniProtKB-SubCell"/>
</dbReference>
<dbReference type="PANTHER" id="PTHR24421">
    <property type="entry name" value="NITRATE/NITRITE SENSOR PROTEIN NARX-RELATED"/>
    <property type="match status" value="1"/>
</dbReference>
<evidence type="ECO:0000256" key="1">
    <source>
        <dbReference type="ARBA" id="ARBA00004651"/>
    </source>
</evidence>
<feature type="transmembrane region" description="Helical" evidence="9">
    <location>
        <begin position="183"/>
        <end position="201"/>
    </location>
</feature>
<dbReference type="SUPFAM" id="SSF55874">
    <property type="entry name" value="ATPase domain of HSP90 chaperone/DNA topoisomerase II/histidine kinase"/>
    <property type="match status" value="1"/>
</dbReference>
<evidence type="ECO:0000313" key="11">
    <source>
        <dbReference type="EMBL" id="KBZ59529.1"/>
    </source>
</evidence>
<dbReference type="InterPro" id="IPR036890">
    <property type="entry name" value="HATPase_C_sf"/>
</dbReference>
<sequence>MSHFPVCFGAADADEYGDRVAVAGDVELERVRTIHQLRSYRIGSVLRIGVVALMVAAMVIGTRRSEWPQQSVLIVLYALVALCALGLAFAPFRRWIGMGRLVAIGRWEPFVFTVIDIVALTVFQLLSTDGVYPLLIMAMLPVLLGLDVSSRRAAVVLIFSMLGFAIAVLQDPVMLSEVKLPEAGFRFLLYAFLCCAAFLVVRIEERHTRSVAGLSALREELLAQTMNASDEAARRISEFIHDGPLQDILAVRQELDELESALDGDERVGRALAGLQMASERLRQATFELHPAVLEQVGLGAAVQQLAELTAQRSGIDITTDIEYATRSDIDPVMFGVARELLSNVVQHAGARSATVMLGITDRTCVLHVVDDGVGFGRETVARRLGEGHIGLASHRARVEAAGGALMFLDVPVGTHVCVEVPLKG</sequence>
<evidence type="ECO:0000256" key="9">
    <source>
        <dbReference type="SAM" id="Phobius"/>
    </source>
</evidence>